<accession>C0XGV5</accession>
<organism evidence="1 2">
    <name type="scientific">Lentilactobacillus hilgardii (strain ATCC 8290 / DSM 20176 / CCUG 30140 / JCM 1155 / KCTC 3500 / NBRC 15886 / NCIMB 8040 / NRRL B-1843 / 9)</name>
    <dbReference type="NCBI Taxonomy" id="1423757"/>
    <lineage>
        <taxon>Bacteria</taxon>
        <taxon>Bacillati</taxon>
        <taxon>Bacillota</taxon>
        <taxon>Bacilli</taxon>
        <taxon>Lactobacillales</taxon>
        <taxon>Lactobacillaceae</taxon>
        <taxon>Lentilactobacillus</taxon>
    </lineage>
</organism>
<dbReference type="EMBL" id="ACGP01000090">
    <property type="protein sequence ID" value="EEI25381.1"/>
    <property type="molecule type" value="Genomic_DNA"/>
</dbReference>
<gene>
    <name evidence="1" type="ORF">HMPREF0519_0466</name>
</gene>
<dbReference type="AlphaFoldDB" id="C0XGV5"/>
<comment type="caution">
    <text evidence="1">The sequence shown here is derived from an EMBL/GenBank/DDBJ whole genome shotgun (WGS) entry which is preliminary data.</text>
</comment>
<name>C0XGV5_LENH9</name>
<evidence type="ECO:0000313" key="1">
    <source>
        <dbReference type="EMBL" id="EEI25381.1"/>
    </source>
</evidence>
<protein>
    <submittedName>
        <fullName evidence="1">Uncharacterized protein</fullName>
    </submittedName>
</protein>
<keyword evidence="2" id="KW-1185">Reference proteome</keyword>
<evidence type="ECO:0000313" key="2">
    <source>
        <dbReference type="Proteomes" id="UP000003752"/>
    </source>
</evidence>
<proteinExistence type="predicted"/>
<dbReference type="Proteomes" id="UP000003752">
    <property type="component" value="Unassembled WGS sequence"/>
</dbReference>
<dbReference type="HOGENOM" id="CLU_3311743_0_0_9"/>
<sequence>MCGKRRFDPRVQGTEFNIPVFGILDLVPCMAGISLLKQS</sequence>
<reference evidence="1 2" key="1">
    <citation type="submission" date="2009-01" db="EMBL/GenBank/DDBJ databases">
        <authorList>
            <person name="Qin X."/>
            <person name="Bachman B."/>
            <person name="Battles P."/>
            <person name="Bell A."/>
            <person name="Bess C."/>
            <person name="Bickham C."/>
            <person name="Chaboub L."/>
            <person name="Chen D."/>
            <person name="Coyle M."/>
            <person name="Deiros D.R."/>
            <person name="Dinh H."/>
            <person name="Forbes L."/>
            <person name="Fowler G."/>
            <person name="Francisco L."/>
            <person name="Fu Q."/>
            <person name="Gubbala S."/>
            <person name="Hale W."/>
            <person name="Han Y."/>
            <person name="Hemphill L."/>
            <person name="Highlander S.K."/>
            <person name="Hirani K."/>
            <person name="Hogues M."/>
            <person name="Jackson L."/>
            <person name="Jakkamsetti A."/>
            <person name="Javaid M."/>
            <person name="Jiang H."/>
            <person name="Korchina V."/>
            <person name="Kovar C."/>
            <person name="Lara F."/>
            <person name="Lee S."/>
            <person name="Mata R."/>
            <person name="Mathew T."/>
            <person name="Moen C."/>
            <person name="Morales K."/>
            <person name="Munidasa M."/>
            <person name="Nazareth L."/>
            <person name="Ngo R."/>
            <person name="Nguyen L."/>
            <person name="Okwuonu G."/>
            <person name="Ongeri F."/>
            <person name="Patil S."/>
            <person name="Petrosino J."/>
            <person name="Pham C."/>
            <person name="Pham P."/>
            <person name="Pu L.-L."/>
            <person name="Puazo M."/>
            <person name="Raj R."/>
            <person name="Reid J."/>
            <person name="Rouhana J."/>
            <person name="Saada N."/>
            <person name="Shang Y."/>
            <person name="Simmons D."/>
            <person name="Thornton R."/>
            <person name="Warren J."/>
            <person name="Weissenberger G."/>
            <person name="Zhang J."/>
            <person name="Zhang L."/>
            <person name="Zhou C."/>
            <person name="Zhu D."/>
            <person name="Muzny D."/>
            <person name="Worley K."/>
            <person name="Gibbs R."/>
        </authorList>
    </citation>
    <scope>NUCLEOTIDE SEQUENCE [LARGE SCALE GENOMIC DNA]</scope>
    <source>
        <strain evidence="2">ATCC 8290 / DSM 20176 / CCUG 30140 / JCM 1155 / KCTC 3500 / NBRC 15886 / NCIMB 8040 / NRRL B-1843 / 9</strain>
    </source>
</reference>